<name>A0ABQ0IKE7_9ACTN</name>
<evidence type="ECO:0000313" key="2">
    <source>
        <dbReference type="Proteomes" id="UP000035021"/>
    </source>
</evidence>
<dbReference type="RefSeq" id="WP_006900279.1">
    <property type="nucleotide sequence ID" value="NZ_BAOQ01000017.1"/>
</dbReference>
<dbReference type="EMBL" id="BAOQ01000017">
    <property type="protein sequence ID" value="GAC84045.1"/>
    <property type="molecule type" value="Genomic_DNA"/>
</dbReference>
<sequence length="251" mass="28812">MLHIGTSGRQYKDWRGAFYPEKLPQKQWLDFYARHFTTAEVNNTFYRLPEKQVFETWAETVPAGFRMAVTMSRYLTHIKRLRDPAEPVDRFLTRAAGLDDRLGPVLIQLPPDLPARVEALEATLGLFPPHVRVAVEPRHESWWTDGVEEVPVRHNAALCWADRRNRVLTPLWRTADFGYLRLHEGTARRRMSYGARALDAWLGRLTEVFDEDADVYVYVNNDPGCAAVDNAKTLITRARAAGIAVRQNTSH</sequence>
<protein>
    <recommendedName>
        <fullName evidence="3">DUF72 domain-containing protein</fullName>
    </recommendedName>
</protein>
<dbReference type="InterPro" id="IPR036520">
    <property type="entry name" value="UPF0759_sf"/>
</dbReference>
<accession>A0ABQ0IKE7</accession>
<dbReference type="InterPro" id="IPR002763">
    <property type="entry name" value="DUF72"/>
</dbReference>
<dbReference type="Gene3D" id="3.20.20.410">
    <property type="entry name" value="Protein of unknown function UPF0759"/>
    <property type="match status" value="1"/>
</dbReference>
<gene>
    <name evidence="1" type="ORF">GP2_017_00740</name>
</gene>
<evidence type="ECO:0008006" key="3">
    <source>
        <dbReference type="Google" id="ProtNLM"/>
    </source>
</evidence>
<organism evidence="1 2">
    <name type="scientific">Gordonia paraffinivorans NBRC 108238</name>
    <dbReference type="NCBI Taxonomy" id="1223543"/>
    <lineage>
        <taxon>Bacteria</taxon>
        <taxon>Bacillati</taxon>
        <taxon>Actinomycetota</taxon>
        <taxon>Actinomycetes</taxon>
        <taxon>Mycobacteriales</taxon>
        <taxon>Gordoniaceae</taxon>
        <taxon>Gordonia</taxon>
    </lineage>
</organism>
<evidence type="ECO:0000313" key="1">
    <source>
        <dbReference type="EMBL" id="GAC84045.1"/>
    </source>
</evidence>
<proteinExistence type="predicted"/>
<dbReference type="Pfam" id="PF01904">
    <property type="entry name" value="DUF72"/>
    <property type="match status" value="1"/>
</dbReference>
<comment type="caution">
    <text evidence="1">The sequence shown here is derived from an EMBL/GenBank/DDBJ whole genome shotgun (WGS) entry which is preliminary data.</text>
</comment>
<keyword evidence="2" id="KW-1185">Reference proteome</keyword>
<dbReference type="PANTHER" id="PTHR30348:SF4">
    <property type="entry name" value="DUF72 DOMAIN-CONTAINING PROTEIN"/>
    <property type="match status" value="1"/>
</dbReference>
<dbReference type="PANTHER" id="PTHR30348">
    <property type="entry name" value="UNCHARACTERIZED PROTEIN YECE"/>
    <property type="match status" value="1"/>
</dbReference>
<reference evidence="1 2" key="1">
    <citation type="submission" date="2013-02" db="EMBL/GenBank/DDBJ databases">
        <title>Whole genome shotgun sequence of Gordonia paraffinivorans NBRC 108238.</title>
        <authorList>
            <person name="Isaki-Nakamura S."/>
            <person name="Hosoyama A."/>
            <person name="Tsuchikane K."/>
            <person name="Ando Y."/>
            <person name="Baba S."/>
            <person name="Ohji S."/>
            <person name="Hamada M."/>
            <person name="Tamura T."/>
            <person name="Yamazoe A."/>
            <person name="Yamazaki S."/>
            <person name="Fujita N."/>
        </authorList>
    </citation>
    <scope>NUCLEOTIDE SEQUENCE [LARGE SCALE GENOMIC DNA]</scope>
    <source>
        <strain evidence="1 2">NBRC 108238</strain>
    </source>
</reference>
<dbReference type="Proteomes" id="UP000035021">
    <property type="component" value="Unassembled WGS sequence"/>
</dbReference>
<dbReference type="SUPFAM" id="SSF117396">
    <property type="entry name" value="TM1631-like"/>
    <property type="match status" value="1"/>
</dbReference>